<evidence type="ECO:0000313" key="5">
    <source>
        <dbReference type="Proteomes" id="UP000001307"/>
    </source>
</evidence>
<dbReference type="SUPFAM" id="SSF47862">
    <property type="entry name" value="Saposin"/>
    <property type="match status" value="2"/>
</dbReference>
<evidence type="ECO:0000256" key="2">
    <source>
        <dbReference type="SAM" id="SignalP"/>
    </source>
</evidence>
<evidence type="ECO:0000256" key="1">
    <source>
        <dbReference type="ARBA" id="ARBA00023157"/>
    </source>
</evidence>
<keyword evidence="1" id="KW-1015">Disulfide bond</keyword>
<dbReference type="AlphaFoldDB" id="E4XM84"/>
<dbReference type="InParanoid" id="E4XM84"/>
<feature type="chain" id="PRO_5003190434" description="Saposin B-type domain-containing protein" evidence="2">
    <location>
        <begin position="17"/>
        <end position="183"/>
    </location>
</feature>
<accession>E4XM84</accession>
<dbReference type="PROSITE" id="PS50015">
    <property type="entry name" value="SAP_B"/>
    <property type="match status" value="1"/>
</dbReference>
<name>E4XM84_OIKDI</name>
<dbReference type="Gene3D" id="1.10.225.10">
    <property type="entry name" value="Saposin-like"/>
    <property type="match status" value="1"/>
</dbReference>
<evidence type="ECO:0000313" key="4">
    <source>
        <dbReference type="EMBL" id="CBY11091.1"/>
    </source>
</evidence>
<proteinExistence type="predicted"/>
<feature type="signal peptide" evidence="2">
    <location>
        <begin position="1"/>
        <end position="16"/>
    </location>
</feature>
<dbReference type="Proteomes" id="UP000001307">
    <property type="component" value="Unassembled WGS sequence"/>
</dbReference>
<evidence type="ECO:0000259" key="3">
    <source>
        <dbReference type="PROSITE" id="PS50015"/>
    </source>
</evidence>
<organism evidence="4">
    <name type="scientific">Oikopleura dioica</name>
    <name type="common">Tunicate</name>
    <dbReference type="NCBI Taxonomy" id="34765"/>
    <lineage>
        <taxon>Eukaryota</taxon>
        <taxon>Metazoa</taxon>
        <taxon>Chordata</taxon>
        <taxon>Tunicata</taxon>
        <taxon>Appendicularia</taxon>
        <taxon>Copelata</taxon>
        <taxon>Oikopleuridae</taxon>
        <taxon>Oikopleura</taxon>
    </lineage>
</organism>
<keyword evidence="5" id="KW-1185">Reference proteome</keyword>
<protein>
    <recommendedName>
        <fullName evidence="3">Saposin B-type domain-containing protein</fullName>
    </recommendedName>
</protein>
<gene>
    <name evidence="4" type="ORF">GSOID_T00014834001</name>
</gene>
<dbReference type="InterPro" id="IPR008139">
    <property type="entry name" value="SaposinB_dom"/>
</dbReference>
<feature type="domain" description="Saposin B-type" evidence="3">
    <location>
        <begin position="105"/>
        <end position="183"/>
    </location>
</feature>
<sequence>MKVFFACLLAFTAAQAPTKEQTCQDCKAFNNLIKDEANGPNNNIIKAFLNQINLACNETSSQPPLCGISLDSGFLNWWTAAANADPEAWCESYSFCDSSSPSLFAFDHCDTCTAFTDDLSKIAKYDSDWWNAFWSQFSEDICAGVPPFETKFCTKEMAAYNPQAQAGMTDIDPTLACAALTIC</sequence>
<keyword evidence="2" id="KW-0732">Signal</keyword>
<dbReference type="EMBL" id="FN653074">
    <property type="protein sequence ID" value="CBY11091.1"/>
    <property type="molecule type" value="Genomic_DNA"/>
</dbReference>
<dbReference type="OrthoDB" id="10285277at2759"/>
<reference evidence="4" key="1">
    <citation type="journal article" date="2010" name="Science">
        <title>Plasticity of animal genome architecture unmasked by rapid evolution of a pelagic tunicate.</title>
        <authorList>
            <person name="Denoeud F."/>
            <person name="Henriet S."/>
            <person name="Mungpakdee S."/>
            <person name="Aury J.M."/>
            <person name="Da Silva C."/>
            <person name="Brinkmann H."/>
            <person name="Mikhaleva J."/>
            <person name="Olsen L.C."/>
            <person name="Jubin C."/>
            <person name="Canestro C."/>
            <person name="Bouquet J.M."/>
            <person name="Danks G."/>
            <person name="Poulain J."/>
            <person name="Campsteijn C."/>
            <person name="Adamski M."/>
            <person name="Cross I."/>
            <person name="Yadetie F."/>
            <person name="Muffato M."/>
            <person name="Louis A."/>
            <person name="Butcher S."/>
            <person name="Tsagkogeorga G."/>
            <person name="Konrad A."/>
            <person name="Singh S."/>
            <person name="Jensen M.F."/>
            <person name="Cong E.H."/>
            <person name="Eikeseth-Otteraa H."/>
            <person name="Noel B."/>
            <person name="Anthouard V."/>
            <person name="Porcel B.M."/>
            <person name="Kachouri-Lafond R."/>
            <person name="Nishino A."/>
            <person name="Ugolini M."/>
            <person name="Chourrout P."/>
            <person name="Nishida H."/>
            <person name="Aasland R."/>
            <person name="Huzurbazar S."/>
            <person name="Westhof E."/>
            <person name="Delsuc F."/>
            <person name="Lehrach H."/>
            <person name="Reinhardt R."/>
            <person name="Weissenbach J."/>
            <person name="Roy S.W."/>
            <person name="Artiguenave F."/>
            <person name="Postlethwait J.H."/>
            <person name="Manak J.R."/>
            <person name="Thompson E.M."/>
            <person name="Jaillon O."/>
            <person name="Du Pasquier L."/>
            <person name="Boudinot P."/>
            <person name="Liberles D.A."/>
            <person name="Volff J.N."/>
            <person name="Philippe H."/>
            <person name="Lenhard B."/>
            <person name="Roest Crollius H."/>
            <person name="Wincker P."/>
            <person name="Chourrout D."/>
        </authorList>
    </citation>
    <scope>NUCLEOTIDE SEQUENCE [LARGE SCALE GENOMIC DNA]</scope>
</reference>
<dbReference type="InterPro" id="IPR011001">
    <property type="entry name" value="Saposin-like"/>
</dbReference>